<keyword evidence="7" id="KW-1185">Reference proteome</keyword>
<proteinExistence type="inferred from homology"/>
<evidence type="ECO:0000256" key="2">
    <source>
        <dbReference type="ARBA" id="ARBA00022729"/>
    </source>
</evidence>
<dbReference type="AlphaFoldDB" id="A0A7W6J4H5"/>
<sequence length="358" mass="37285">MASARHCIATLLCLLAATTVAADDFTIGVVSPQKGPYAVLGTQIDAGAGIGAALHGNRVVRVPDGCEAADGAEIARQLIEAKAQVATGFLCTESLEAALPALKEAGIPAIALGVRSDILMEDALKNGWPLFRLGPSQAAEVQKLASVIGTVWSAEPFALVDDGAIGNHDLVERLRVALEESGVKPVLMDTLRPGQDQQLTLVRHLSSAGVLRVFVAADRDDIAVLARDLIEQAAPISVLAGSTIETTPEAIPLPAGVQGLVVKDPAQDPANADLVKDMRVKGVEPEGYVLPALAAQIVADQALAAAGSEGKPLIEVLTGRAFDTPVGPVRFTDRHELTENPFVIQQWNGKAFVAPPAQ</sequence>
<name>A0A7W6J4H5_9HYPH</name>
<evidence type="ECO:0000256" key="4">
    <source>
        <dbReference type="SAM" id="SignalP"/>
    </source>
</evidence>
<gene>
    <name evidence="6" type="ORF">GGR23_001841</name>
</gene>
<dbReference type="PANTHER" id="PTHR30483:SF6">
    <property type="entry name" value="PERIPLASMIC BINDING PROTEIN OF ABC TRANSPORTER FOR NATURAL AMINO ACIDS"/>
    <property type="match status" value="1"/>
</dbReference>
<dbReference type="GO" id="GO:0006865">
    <property type="term" value="P:amino acid transport"/>
    <property type="evidence" value="ECO:0007669"/>
    <property type="project" value="UniProtKB-KW"/>
</dbReference>
<feature type="signal peptide" evidence="4">
    <location>
        <begin position="1"/>
        <end position="22"/>
    </location>
</feature>
<keyword evidence="2 4" id="KW-0732">Signal</keyword>
<dbReference type="Gene3D" id="3.40.50.2300">
    <property type="match status" value="2"/>
</dbReference>
<dbReference type="InterPro" id="IPR028082">
    <property type="entry name" value="Peripla_BP_I"/>
</dbReference>
<dbReference type="EMBL" id="JACIEZ010000003">
    <property type="protein sequence ID" value="MBB4064654.1"/>
    <property type="molecule type" value="Genomic_DNA"/>
</dbReference>
<dbReference type="RefSeq" id="WP_183365907.1">
    <property type="nucleotide sequence ID" value="NZ_JACIEZ010000003.1"/>
</dbReference>
<dbReference type="InterPro" id="IPR028081">
    <property type="entry name" value="Leu-bd"/>
</dbReference>
<protein>
    <submittedName>
        <fullName evidence="6">Branched-chain amino acid transport system substrate-binding protein</fullName>
    </submittedName>
</protein>
<feature type="chain" id="PRO_5031433246" evidence="4">
    <location>
        <begin position="23"/>
        <end position="358"/>
    </location>
</feature>
<comment type="similarity">
    <text evidence="1">Belongs to the leucine-binding protein family.</text>
</comment>
<feature type="domain" description="Leucine-binding protein" evidence="5">
    <location>
        <begin position="26"/>
        <end position="349"/>
    </location>
</feature>
<dbReference type="Pfam" id="PF13458">
    <property type="entry name" value="Peripla_BP_6"/>
    <property type="match status" value="1"/>
</dbReference>
<comment type="caution">
    <text evidence="6">The sequence shown here is derived from an EMBL/GenBank/DDBJ whole genome shotgun (WGS) entry which is preliminary data.</text>
</comment>
<evidence type="ECO:0000313" key="6">
    <source>
        <dbReference type="EMBL" id="MBB4064654.1"/>
    </source>
</evidence>
<dbReference type="InterPro" id="IPR051010">
    <property type="entry name" value="BCAA_transport"/>
</dbReference>
<evidence type="ECO:0000256" key="3">
    <source>
        <dbReference type="ARBA" id="ARBA00022970"/>
    </source>
</evidence>
<evidence type="ECO:0000259" key="5">
    <source>
        <dbReference type="Pfam" id="PF13458"/>
    </source>
</evidence>
<keyword evidence="3" id="KW-0813">Transport</keyword>
<dbReference type="Proteomes" id="UP000528286">
    <property type="component" value="Unassembled WGS sequence"/>
</dbReference>
<evidence type="ECO:0000256" key="1">
    <source>
        <dbReference type="ARBA" id="ARBA00010062"/>
    </source>
</evidence>
<keyword evidence="3" id="KW-0029">Amino-acid transport</keyword>
<organism evidence="6 7">
    <name type="scientific">Gellertiella hungarica</name>
    <dbReference type="NCBI Taxonomy" id="1572859"/>
    <lineage>
        <taxon>Bacteria</taxon>
        <taxon>Pseudomonadati</taxon>
        <taxon>Pseudomonadota</taxon>
        <taxon>Alphaproteobacteria</taxon>
        <taxon>Hyphomicrobiales</taxon>
        <taxon>Rhizobiaceae</taxon>
        <taxon>Gellertiella</taxon>
    </lineage>
</organism>
<reference evidence="6 7" key="1">
    <citation type="submission" date="2020-08" db="EMBL/GenBank/DDBJ databases">
        <title>Genomic Encyclopedia of Type Strains, Phase IV (KMG-IV): sequencing the most valuable type-strain genomes for metagenomic binning, comparative biology and taxonomic classification.</title>
        <authorList>
            <person name="Goeker M."/>
        </authorList>
    </citation>
    <scope>NUCLEOTIDE SEQUENCE [LARGE SCALE GENOMIC DNA]</scope>
    <source>
        <strain evidence="6 7">DSM 29853</strain>
    </source>
</reference>
<dbReference type="SUPFAM" id="SSF53822">
    <property type="entry name" value="Periplasmic binding protein-like I"/>
    <property type="match status" value="1"/>
</dbReference>
<evidence type="ECO:0000313" key="7">
    <source>
        <dbReference type="Proteomes" id="UP000528286"/>
    </source>
</evidence>
<dbReference type="PANTHER" id="PTHR30483">
    <property type="entry name" value="LEUCINE-SPECIFIC-BINDING PROTEIN"/>
    <property type="match status" value="1"/>
</dbReference>
<accession>A0A7W6J4H5</accession>